<evidence type="ECO:0000313" key="3">
    <source>
        <dbReference type="Proteomes" id="UP001244295"/>
    </source>
</evidence>
<evidence type="ECO:0000256" key="1">
    <source>
        <dbReference type="SAM" id="Phobius"/>
    </source>
</evidence>
<proteinExistence type="predicted"/>
<dbReference type="RefSeq" id="WP_307635908.1">
    <property type="nucleotide sequence ID" value="NZ_JAUSRR010000002.1"/>
</dbReference>
<feature type="transmembrane region" description="Helical" evidence="1">
    <location>
        <begin position="34"/>
        <end position="53"/>
    </location>
</feature>
<keyword evidence="1" id="KW-0472">Membrane</keyword>
<gene>
    <name evidence="2" type="ORF">J2W25_001018</name>
</gene>
<name>A0AAW8DR43_9BURK</name>
<accession>A0AAW8DR43</accession>
<dbReference type="Proteomes" id="UP001244295">
    <property type="component" value="Unassembled WGS sequence"/>
</dbReference>
<organism evidence="2 3">
    <name type="scientific">Variovorax boronicumulans</name>
    <dbReference type="NCBI Taxonomy" id="436515"/>
    <lineage>
        <taxon>Bacteria</taxon>
        <taxon>Pseudomonadati</taxon>
        <taxon>Pseudomonadota</taxon>
        <taxon>Betaproteobacteria</taxon>
        <taxon>Burkholderiales</taxon>
        <taxon>Comamonadaceae</taxon>
        <taxon>Variovorax</taxon>
    </lineage>
</organism>
<keyword evidence="1" id="KW-0812">Transmembrane</keyword>
<comment type="caution">
    <text evidence="2">The sequence shown here is derived from an EMBL/GenBank/DDBJ whole genome shotgun (WGS) entry which is preliminary data.</text>
</comment>
<reference evidence="2" key="1">
    <citation type="submission" date="2023-07" db="EMBL/GenBank/DDBJ databases">
        <title>Sorghum-associated microbial communities from plants grown in Nebraska, USA.</title>
        <authorList>
            <person name="Schachtman D."/>
        </authorList>
    </citation>
    <scope>NUCLEOTIDE SEQUENCE</scope>
    <source>
        <strain evidence="2">DS2795</strain>
    </source>
</reference>
<evidence type="ECO:0008006" key="4">
    <source>
        <dbReference type="Google" id="ProtNLM"/>
    </source>
</evidence>
<dbReference type="InterPro" id="IPR021741">
    <property type="entry name" value="DUF3311"/>
</dbReference>
<dbReference type="EMBL" id="JAUSRR010000002">
    <property type="protein sequence ID" value="MDP9922003.1"/>
    <property type="molecule type" value="Genomic_DNA"/>
</dbReference>
<sequence length="75" mass="8065">MKLAKWLALLPVAAFFSGGWLSSVAPTFVLGMPFLMVWNVSWLVLTSLVMVVIDRAEGDLDAQDAQAARAAGDAR</sequence>
<dbReference type="Pfam" id="PF11755">
    <property type="entry name" value="DUF3311"/>
    <property type="match status" value="1"/>
</dbReference>
<keyword evidence="1" id="KW-1133">Transmembrane helix</keyword>
<dbReference type="AlphaFoldDB" id="A0AAW8DR43"/>
<evidence type="ECO:0000313" key="2">
    <source>
        <dbReference type="EMBL" id="MDP9922003.1"/>
    </source>
</evidence>
<protein>
    <recommendedName>
        <fullName evidence="4">DUF3311 domain-containing protein</fullName>
    </recommendedName>
</protein>